<dbReference type="Pfam" id="PF04264">
    <property type="entry name" value="YceI"/>
    <property type="match status" value="1"/>
</dbReference>
<dbReference type="EMBL" id="LSRF01000058">
    <property type="protein sequence ID" value="KXP03130.1"/>
    <property type="molecule type" value="Genomic_DNA"/>
</dbReference>
<dbReference type="AlphaFoldDB" id="A0A137ZY70"/>
<gene>
    <name evidence="4" type="ORF">AXK60_14790</name>
    <name evidence="3" type="ORF">AXK61_19305</name>
</gene>
<reference evidence="3 6" key="2">
    <citation type="submission" date="2016-02" db="EMBL/GenBank/DDBJ databases">
        <authorList>
            <person name="Teng J.L."/>
            <person name="Tang Y."/>
            <person name="Huang Y."/>
            <person name="Guo F."/>
            <person name="Wei W."/>
            <person name="Chen J.H."/>
            <person name="Wong S.Y."/>
            <person name="Lau S.K."/>
            <person name="Woo P.C."/>
        </authorList>
    </citation>
    <scope>NUCLEOTIDE SEQUENCE [LARGE SCALE GENOMIC DNA]</scope>
    <source>
        <strain evidence="3 6">JCM 13375</strain>
    </source>
</reference>
<sequence length="178" mass="19082">MSNVLPAGTYVVDPVHSSVEFSVRHLMVSKVKGRFDEFSGTITVAEDGSASLSAEVDVTSVSTRNEQRDAHIRTADFFDAENHPKATFVSTGVATKGSDYVLSGELTLRGVTKPVQFDLEFLGTNPGMGQGEVAAFEAKTVITRQDFGITIDMPLETGGKVIGDKITLTLDIEALRQA</sequence>
<dbReference type="Proteomes" id="UP000070258">
    <property type="component" value="Unassembled WGS sequence"/>
</dbReference>
<dbReference type="RefSeq" id="WP_068573636.1">
    <property type="nucleotide sequence ID" value="NZ_LSRE01000013.1"/>
</dbReference>
<feature type="domain" description="Lipid/polyisoprenoid-binding YceI-like" evidence="2">
    <location>
        <begin position="9"/>
        <end position="175"/>
    </location>
</feature>
<dbReference type="InterPro" id="IPR036761">
    <property type="entry name" value="TTHA0802/YceI-like_sf"/>
</dbReference>
<dbReference type="InterPro" id="IPR007372">
    <property type="entry name" value="Lipid/polyisoprenoid-bd_YceI"/>
</dbReference>
<accession>A0A137ZY70</accession>
<dbReference type="Proteomes" id="UP000070409">
    <property type="component" value="Unassembled WGS sequence"/>
</dbReference>
<name>A0A137ZY70_9ACTN</name>
<comment type="similarity">
    <text evidence="1">Belongs to the UPF0312 family.</text>
</comment>
<dbReference type="PANTHER" id="PTHR34406:SF1">
    <property type="entry name" value="PROTEIN YCEI"/>
    <property type="match status" value="1"/>
</dbReference>
<evidence type="ECO:0000313" key="3">
    <source>
        <dbReference type="EMBL" id="KXO98186.1"/>
    </source>
</evidence>
<evidence type="ECO:0000313" key="6">
    <source>
        <dbReference type="Proteomes" id="UP000070409"/>
    </source>
</evidence>
<dbReference type="OrthoDB" id="9811006at2"/>
<dbReference type="EMBL" id="LSRE01000013">
    <property type="protein sequence ID" value="KXO98186.1"/>
    <property type="molecule type" value="Genomic_DNA"/>
</dbReference>
<evidence type="ECO:0000313" key="5">
    <source>
        <dbReference type="Proteomes" id="UP000070258"/>
    </source>
</evidence>
<proteinExistence type="inferred from homology"/>
<evidence type="ECO:0000313" key="4">
    <source>
        <dbReference type="EMBL" id="KXP03130.1"/>
    </source>
</evidence>
<reference evidence="5" key="3">
    <citation type="submission" date="2016-02" db="EMBL/GenBank/DDBJ databases">
        <authorList>
            <person name="Wen L."/>
            <person name="He K."/>
            <person name="Yang H."/>
        </authorList>
    </citation>
    <scope>NUCLEOTIDE SEQUENCE [LARGE SCALE GENOMIC DNA]</scope>
    <source>
        <strain evidence="5">JCM 15929</strain>
    </source>
</reference>
<dbReference type="SUPFAM" id="SSF101874">
    <property type="entry name" value="YceI-like"/>
    <property type="match status" value="1"/>
</dbReference>
<dbReference type="PANTHER" id="PTHR34406">
    <property type="entry name" value="PROTEIN YCEI"/>
    <property type="match status" value="1"/>
</dbReference>
<protein>
    <recommendedName>
        <fullName evidence="2">Lipid/polyisoprenoid-binding YceI-like domain-containing protein</fullName>
    </recommendedName>
</protein>
<evidence type="ECO:0000259" key="2">
    <source>
        <dbReference type="SMART" id="SM00867"/>
    </source>
</evidence>
<dbReference type="STRING" id="239498.AXK60_14790"/>
<dbReference type="SMART" id="SM00867">
    <property type="entry name" value="YceI"/>
    <property type="match status" value="1"/>
</dbReference>
<keyword evidence="6" id="KW-1185">Reference proteome</keyword>
<dbReference type="Gene3D" id="2.40.128.110">
    <property type="entry name" value="Lipid/polyisoprenoid-binding, YceI-like"/>
    <property type="match status" value="1"/>
</dbReference>
<reference evidence="4" key="1">
    <citation type="submission" date="2016-02" db="EMBL/GenBank/DDBJ databases">
        <authorList>
            <person name="Teng J.L."/>
            <person name="Yang Y."/>
            <person name="Huang Y."/>
            <person name="Guo F."/>
            <person name="Wei W."/>
            <person name="Chen J.H."/>
            <person name="Wong S.Y."/>
            <person name="Lau S.K."/>
            <person name="Woo P.C."/>
        </authorList>
    </citation>
    <scope>NUCLEOTIDE SEQUENCE</scope>
    <source>
        <strain evidence="4">JCM 15929</strain>
    </source>
</reference>
<comment type="caution">
    <text evidence="4">The sequence shown here is derived from an EMBL/GenBank/DDBJ whole genome shotgun (WGS) entry which is preliminary data.</text>
</comment>
<organism evidence="4 5">
    <name type="scientific">Tsukamurella pseudospumae</name>
    <dbReference type="NCBI Taxonomy" id="239498"/>
    <lineage>
        <taxon>Bacteria</taxon>
        <taxon>Bacillati</taxon>
        <taxon>Actinomycetota</taxon>
        <taxon>Actinomycetes</taxon>
        <taxon>Mycobacteriales</taxon>
        <taxon>Tsukamurellaceae</taxon>
        <taxon>Tsukamurella</taxon>
    </lineage>
</organism>
<evidence type="ECO:0000256" key="1">
    <source>
        <dbReference type="ARBA" id="ARBA00008812"/>
    </source>
</evidence>